<gene>
    <name evidence="2" type="ORF">PENTCL1PPCAC_21818</name>
</gene>
<reference evidence="2" key="1">
    <citation type="submission" date="2023-10" db="EMBL/GenBank/DDBJ databases">
        <title>Genome assembly of Pristionchus species.</title>
        <authorList>
            <person name="Yoshida K."/>
            <person name="Sommer R.J."/>
        </authorList>
    </citation>
    <scope>NUCLEOTIDE SEQUENCE</scope>
    <source>
        <strain evidence="2">RS0144</strain>
    </source>
</reference>
<evidence type="ECO:0000313" key="3">
    <source>
        <dbReference type="Proteomes" id="UP001432027"/>
    </source>
</evidence>
<proteinExistence type="predicted"/>
<feature type="compositionally biased region" description="Basic and acidic residues" evidence="1">
    <location>
        <begin position="58"/>
        <end position="71"/>
    </location>
</feature>
<dbReference type="AlphaFoldDB" id="A0AAV5TYM1"/>
<organism evidence="2 3">
    <name type="scientific">Pristionchus entomophagus</name>
    <dbReference type="NCBI Taxonomy" id="358040"/>
    <lineage>
        <taxon>Eukaryota</taxon>
        <taxon>Metazoa</taxon>
        <taxon>Ecdysozoa</taxon>
        <taxon>Nematoda</taxon>
        <taxon>Chromadorea</taxon>
        <taxon>Rhabditida</taxon>
        <taxon>Rhabditina</taxon>
        <taxon>Diplogasteromorpha</taxon>
        <taxon>Diplogasteroidea</taxon>
        <taxon>Neodiplogasteridae</taxon>
        <taxon>Pristionchus</taxon>
    </lineage>
</organism>
<evidence type="ECO:0000313" key="2">
    <source>
        <dbReference type="EMBL" id="GMS99643.1"/>
    </source>
</evidence>
<comment type="caution">
    <text evidence="2">The sequence shown here is derived from an EMBL/GenBank/DDBJ whole genome shotgun (WGS) entry which is preliminary data.</text>
</comment>
<dbReference type="Proteomes" id="UP001432027">
    <property type="component" value="Unassembled WGS sequence"/>
</dbReference>
<protein>
    <submittedName>
        <fullName evidence="2">Uncharacterized protein</fullName>
    </submittedName>
</protein>
<keyword evidence="3" id="KW-1185">Reference proteome</keyword>
<sequence>MADTVILGRRAVESTKGARWGVLSHPPVTVPSRSVADYGSREGVTVVGGPANQGTAMGRKEGREERRGLDG</sequence>
<name>A0AAV5TYM1_9BILA</name>
<evidence type="ECO:0000256" key="1">
    <source>
        <dbReference type="SAM" id="MobiDB-lite"/>
    </source>
</evidence>
<feature type="non-terminal residue" evidence="2">
    <location>
        <position position="71"/>
    </location>
</feature>
<accession>A0AAV5TYM1</accession>
<feature type="region of interest" description="Disordered" evidence="1">
    <location>
        <begin position="42"/>
        <end position="71"/>
    </location>
</feature>
<dbReference type="EMBL" id="BTSX01000005">
    <property type="protein sequence ID" value="GMS99643.1"/>
    <property type="molecule type" value="Genomic_DNA"/>
</dbReference>